<dbReference type="PANTHER" id="PTHR31579">
    <property type="entry name" value="OS03G0796600 PROTEIN"/>
    <property type="match status" value="1"/>
</dbReference>
<dbReference type="Proteomes" id="UP000327439">
    <property type="component" value="Chromosome A10"/>
</dbReference>
<dbReference type="Pfam" id="PF04720">
    <property type="entry name" value="PDDEXK_6"/>
    <property type="match status" value="1"/>
</dbReference>
<dbReference type="EMBL" id="CM018211">
    <property type="protein sequence ID" value="KAB2060336.1"/>
    <property type="molecule type" value="Genomic_DNA"/>
</dbReference>
<accession>A0A2P5PY75</accession>
<protein>
    <recommendedName>
        <fullName evidence="5">DUF506 family protein</fullName>
    </recommendedName>
</protein>
<dbReference type="EMBL" id="KZ663851">
    <property type="protein sequence ID" value="PPS09502.1"/>
    <property type="molecule type" value="Genomic_DNA"/>
</dbReference>
<keyword evidence="4" id="KW-1185">Reference proteome</keyword>
<evidence type="ECO:0000313" key="4">
    <source>
        <dbReference type="Proteomes" id="UP000327439"/>
    </source>
</evidence>
<dbReference type="OrthoDB" id="548115at2759"/>
<dbReference type="PANTHER" id="PTHR31579:SF87">
    <property type="match status" value="1"/>
</dbReference>
<evidence type="ECO:0000313" key="1">
    <source>
        <dbReference type="EMBL" id="KAB2060336.1"/>
    </source>
</evidence>
<name>A0A2P5PY75_GOSBA</name>
<evidence type="ECO:0000313" key="2">
    <source>
        <dbReference type="EMBL" id="PPS09502.1"/>
    </source>
</evidence>
<dbReference type="AlphaFoldDB" id="A0A2P5PY75"/>
<dbReference type="Proteomes" id="UP000239757">
    <property type="component" value="Unassembled WGS sequence"/>
</dbReference>
<evidence type="ECO:0000313" key="3">
    <source>
        <dbReference type="Proteomes" id="UP000239757"/>
    </source>
</evidence>
<evidence type="ECO:0008006" key="5">
    <source>
        <dbReference type="Google" id="ProtNLM"/>
    </source>
</evidence>
<organism evidence="1 4">
    <name type="scientific">Gossypium barbadense</name>
    <name type="common">Sea Island cotton</name>
    <name type="synonym">Hibiscus barbadensis</name>
    <dbReference type="NCBI Taxonomy" id="3634"/>
    <lineage>
        <taxon>Eukaryota</taxon>
        <taxon>Viridiplantae</taxon>
        <taxon>Streptophyta</taxon>
        <taxon>Embryophyta</taxon>
        <taxon>Tracheophyta</taxon>
        <taxon>Spermatophyta</taxon>
        <taxon>Magnoliopsida</taxon>
        <taxon>eudicotyledons</taxon>
        <taxon>Gunneridae</taxon>
        <taxon>Pentapetalae</taxon>
        <taxon>rosids</taxon>
        <taxon>malvids</taxon>
        <taxon>Malvales</taxon>
        <taxon>Malvaceae</taxon>
        <taxon>Malvoideae</taxon>
        <taxon>Gossypium</taxon>
    </lineage>
</organism>
<reference evidence="1 4" key="2">
    <citation type="submission" date="2019-06" db="EMBL/GenBank/DDBJ databases">
        <title>WGS assembly of Gossypium barbadense.</title>
        <authorList>
            <person name="Chen Z.J."/>
            <person name="Sreedasyam A."/>
            <person name="Ando A."/>
            <person name="Song Q."/>
            <person name="De L."/>
            <person name="Hulse-Kemp A."/>
            <person name="Ding M."/>
            <person name="Ye W."/>
            <person name="Kirkbride R."/>
            <person name="Jenkins J."/>
            <person name="Plott C."/>
            <person name="Lovell J."/>
            <person name="Lin Y.-M."/>
            <person name="Vaughn R."/>
            <person name="Liu B."/>
            <person name="Li W."/>
            <person name="Simpson S."/>
            <person name="Scheffler B."/>
            <person name="Saski C."/>
            <person name="Grover C."/>
            <person name="Hu G."/>
            <person name="Conover J."/>
            <person name="Carlson J."/>
            <person name="Shu S."/>
            <person name="Boston L."/>
            <person name="Williams M."/>
            <person name="Peterson D."/>
            <person name="Mcgee K."/>
            <person name="Jones D."/>
            <person name="Wendel J."/>
            <person name="Stelly D."/>
            <person name="Grimwood J."/>
            <person name="Schmutz J."/>
        </authorList>
    </citation>
    <scope>NUCLEOTIDE SEQUENCE [LARGE SCALE GENOMIC DNA]</scope>
    <source>
        <strain evidence="1">1400233.01</strain>
    </source>
</reference>
<sequence length="279" mass="31660">MLNKIAVAFNEAAARLCESSGSEHSSKDSIDLSDLVSSFFDCQVETDESPTLFSRDRDNSDGYLSESETKRTLLSLLGGDDVRDEDVKQIVREETQRACEMMVEFGLSEDFKRQLMSHLRHKGFDAGLCKSRWEKLGRNLLSGNYEYVDVNINGTRYIIEVNLAEQFEIARPTTSYTSLLEVIPPIFVGEPKVLKRIVKLLCNAMKNSMKIGGMHLPPWRRNGYMQSKWFARYKRTVNEIPVRPTISFRCKDNFGSNDGFKVGYLAAALDGTSQDYICT</sequence>
<proteinExistence type="predicted"/>
<dbReference type="NCBIfam" id="TIGR01615">
    <property type="entry name" value="A_thal_3542"/>
    <property type="match status" value="1"/>
</dbReference>
<dbReference type="InterPro" id="IPR006502">
    <property type="entry name" value="PDDEXK-like"/>
</dbReference>
<reference evidence="2 3" key="1">
    <citation type="submission" date="2015-01" db="EMBL/GenBank/DDBJ databases">
        <title>Genome of allotetraploid Gossypium barbadense reveals genomic plasticity and fiber elongation in cotton evolution.</title>
        <authorList>
            <person name="Chen X."/>
            <person name="Liu X."/>
            <person name="Zhao B."/>
            <person name="Zheng H."/>
            <person name="Hu Y."/>
            <person name="Lu G."/>
            <person name="Yang C."/>
            <person name="Chen J."/>
            <person name="Shan C."/>
            <person name="Zhang L."/>
            <person name="Zhou Y."/>
            <person name="Wang L."/>
            <person name="Guo W."/>
            <person name="Bai Y."/>
            <person name="Ruan J."/>
            <person name="Shangguan X."/>
            <person name="Mao Y."/>
            <person name="Jiang J."/>
            <person name="Zhu Y."/>
            <person name="Lei J."/>
            <person name="Kang H."/>
            <person name="Chen S."/>
            <person name="He X."/>
            <person name="Wang R."/>
            <person name="Wang Y."/>
            <person name="Chen J."/>
            <person name="Wang L."/>
            <person name="Yu S."/>
            <person name="Wang B."/>
            <person name="Wei J."/>
            <person name="Song S."/>
            <person name="Lu X."/>
            <person name="Gao Z."/>
            <person name="Gu W."/>
            <person name="Deng X."/>
            <person name="Ma D."/>
            <person name="Wang S."/>
            <person name="Liang W."/>
            <person name="Fang L."/>
            <person name="Cai C."/>
            <person name="Zhu X."/>
            <person name="Zhou B."/>
            <person name="Zhang Y."/>
            <person name="Chen Z."/>
            <person name="Xu S."/>
            <person name="Zhu R."/>
            <person name="Wang S."/>
            <person name="Zhang T."/>
            <person name="Zhao G."/>
        </authorList>
    </citation>
    <scope>NUCLEOTIDE SEQUENCE [LARGE SCALE GENOMIC DNA]</scope>
    <source>
        <strain evidence="3">cv. Xinhai21</strain>
        <tissue evidence="2">Leaf</tissue>
    </source>
</reference>
<gene>
    <name evidence="1" type="ORF">ES319_A10G010000v1</name>
    <name evidence="2" type="ORF">GOBAR_AA11161</name>
</gene>